<dbReference type="AlphaFoldDB" id="A0A0C2J088"/>
<evidence type="ECO:0000313" key="3">
    <source>
        <dbReference type="EMBL" id="KII62472.1"/>
    </source>
</evidence>
<evidence type="ECO:0000313" key="4">
    <source>
        <dbReference type="Proteomes" id="UP000031668"/>
    </source>
</evidence>
<name>A0A0C2J088_THEKT</name>
<dbReference type="Proteomes" id="UP000031668">
    <property type="component" value="Unassembled WGS sequence"/>
</dbReference>
<keyword evidence="4" id="KW-1185">Reference proteome</keyword>
<dbReference type="PANTHER" id="PTHR46229">
    <property type="entry name" value="BOLA TRANSCRIPTION REGULATOR"/>
    <property type="match status" value="1"/>
</dbReference>
<reference evidence="3 4" key="1">
    <citation type="journal article" date="2014" name="Genome Biol. Evol.">
        <title>The genome of the myxosporean Thelohanellus kitauei shows adaptations to nutrient acquisition within its fish host.</title>
        <authorList>
            <person name="Yang Y."/>
            <person name="Xiong J."/>
            <person name="Zhou Z."/>
            <person name="Huo F."/>
            <person name="Miao W."/>
            <person name="Ran C."/>
            <person name="Liu Y."/>
            <person name="Zhang J."/>
            <person name="Feng J."/>
            <person name="Wang M."/>
            <person name="Wang M."/>
            <person name="Wang L."/>
            <person name="Yao B."/>
        </authorList>
    </citation>
    <scope>NUCLEOTIDE SEQUENCE [LARGE SCALE GENOMIC DNA]</scope>
    <source>
        <strain evidence="3">Wuqing</strain>
    </source>
</reference>
<dbReference type="InterPro" id="IPR002634">
    <property type="entry name" value="BolA"/>
</dbReference>
<dbReference type="PIRSF" id="PIRSF003113">
    <property type="entry name" value="BolA"/>
    <property type="match status" value="1"/>
</dbReference>
<dbReference type="SUPFAM" id="SSF82657">
    <property type="entry name" value="BolA-like"/>
    <property type="match status" value="1"/>
</dbReference>
<comment type="similarity">
    <text evidence="1 2">Belongs to the BolA/IbaG family.</text>
</comment>
<dbReference type="InterPro" id="IPR050961">
    <property type="entry name" value="BolA/IbaG_stress_morph_reg"/>
</dbReference>
<organism evidence="3 4">
    <name type="scientific">Thelohanellus kitauei</name>
    <name type="common">Myxosporean</name>
    <dbReference type="NCBI Taxonomy" id="669202"/>
    <lineage>
        <taxon>Eukaryota</taxon>
        <taxon>Metazoa</taxon>
        <taxon>Cnidaria</taxon>
        <taxon>Myxozoa</taxon>
        <taxon>Myxosporea</taxon>
        <taxon>Bivalvulida</taxon>
        <taxon>Platysporina</taxon>
        <taxon>Myxobolidae</taxon>
        <taxon>Thelohanellus</taxon>
    </lineage>
</organism>
<gene>
    <name evidence="3" type="ORF">RF11_13843</name>
</gene>
<sequence length="112" mass="12596">MLSSQVVGYFQMNGPIRSQIINKLTQSLQPAFINVINESPNHGNGTAESHFRILVTSEKFRGLLRIERHRLIYQILEQEMKMIHAISIEAKVPTDSELQQGSSPPCVGGHKK</sequence>
<dbReference type="OMA" id="QTHFKAV"/>
<dbReference type="Pfam" id="PF01722">
    <property type="entry name" value="BolA"/>
    <property type="match status" value="1"/>
</dbReference>
<evidence type="ECO:0000256" key="2">
    <source>
        <dbReference type="RuleBase" id="RU003860"/>
    </source>
</evidence>
<comment type="caution">
    <text evidence="3">The sequence shown here is derived from an EMBL/GenBank/DDBJ whole genome shotgun (WGS) entry which is preliminary data.</text>
</comment>
<protein>
    <submittedName>
        <fullName evidence="3">BolA-like protein 1</fullName>
    </submittedName>
</protein>
<proteinExistence type="inferred from homology"/>
<dbReference type="PANTHER" id="PTHR46229:SF2">
    <property type="entry name" value="BOLA-LIKE PROTEIN 1"/>
    <property type="match status" value="1"/>
</dbReference>
<evidence type="ECO:0000256" key="1">
    <source>
        <dbReference type="ARBA" id="ARBA00005578"/>
    </source>
</evidence>
<dbReference type="EMBL" id="JWZT01004976">
    <property type="protein sequence ID" value="KII62472.1"/>
    <property type="molecule type" value="Genomic_DNA"/>
</dbReference>
<dbReference type="OrthoDB" id="4983at2759"/>
<dbReference type="Gene3D" id="3.10.20.90">
    <property type="entry name" value="Phosphatidylinositol 3-kinase Catalytic Subunit, Chain A, domain 1"/>
    <property type="match status" value="1"/>
</dbReference>
<accession>A0A0C2J088</accession>
<dbReference type="GO" id="GO:0005739">
    <property type="term" value="C:mitochondrion"/>
    <property type="evidence" value="ECO:0007669"/>
    <property type="project" value="TreeGrafter"/>
</dbReference>
<dbReference type="InterPro" id="IPR036065">
    <property type="entry name" value="BolA-like_sf"/>
</dbReference>